<organism evidence="1 2">
    <name type="scientific">Proteiniphilum acetatigenes</name>
    <dbReference type="NCBI Taxonomy" id="294710"/>
    <lineage>
        <taxon>Bacteria</taxon>
        <taxon>Pseudomonadati</taxon>
        <taxon>Bacteroidota</taxon>
        <taxon>Bacteroidia</taxon>
        <taxon>Bacteroidales</taxon>
        <taxon>Dysgonomonadaceae</taxon>
        <taxon>Proteiniphilum</taxon>
    </lineage>
</organism>
<dbReference type="AlphaFoldDB" id="A0A117M030"/>
<feature type="non-terminal residue" evidence="1">
    <location>
        <position position="1"/>
    </location>
</feature>
<reference evidence="2" key="1">
    <citation type="journal article" date="2015" name="MBio">
        <title>Genome-Resolved Metagenomic Analysis Reveals Roles for Candidate Phyla and Other Microbial Community Members in Biogeochemical Transformations in Oil Reservoirs.</title>
        <authorList>
            <person name="Hu P."/>
            <person name="Tom L."/>
            <person name="Singh A."/>
            <person name="Thomas B.C."/>
            <person name="Baker B.J."/>
            <person name="Piceno Y.M."/>
            <person name="Andersen G.L."/>
            <person name="Banfield J.F."/>
        </authorList>
    </citation>
    <scope>NUCLEOTIDE SEQUENCE [LARGE SCALE GENOMIC DNA]</scope>
</reference>
<evidence type="ECO:0000313" key="1">
    <source>
        <dbReference type="EMBL" id="KUK76944.1"/>
    </source>
</evidence>
<protein>
    <submittedName>
        <fullName evidence="1">Uncharacterized protein</fullName>
    </submittedName>
</protein>
<dbReference type="EMBL" id="LGGN01000182">
    <property type="protein sequence ID" value="KUK76944.1"/>
    <property type="molecule type" value="Genomic_DNA"/>
</dbReference>
<accession>A0A117M030</accession>
<name>A0A117M030_9BACT</name>
<sequence length="129" mass="14667">MELIRVTDECRLMQTPAEIRPGLNVNILVASFNHSSQITGALPHLKKAVEQSVLVIGTMRREDFSMFRSALSETIPDNNFELTLAENNQVTSSYCLYILGSKKWKFRNLTETGIQNALKSFLLEVEYLQ</sequence>
<dbReference type="Proteomes" id="UP000053860">
    <property type="component" value="Unassembled WGS sequence"/>
</dbReference>
<comment type="caution">
    <text evidence="1">The sequence shown here is derived from an EMBL/GenBank/DDBJ whole genome shotgun (WGS) entry which is preliminary data.</text>
</comment>
<gene>
    <name evidence="1" type="ORF">XD92_0989</name>
</gene>
<proteinExistence type="predicted"/>
<evidence type="ECO:0000313" key="2">
    <source>
        <dbReference type="Proteomes" id="UP000053860"/>
    </source>
</evidence>